<proteinExistence type="inferred from homology"/>
<dbReference type="Gene3D" id="1.20.1250.20">
    <property type="entry name" value="MFS general substrate transporter like domains"/>
    <property type="match status" value="1"/>
</dbReference>
<evidence type="ECO:0000256" key="5">
    <source>
        <dbReference type="ARBA" id="ARBA00022989"/>
    </source>
</evidence>
<feature type="transmembrane region" description="Helical" evidence="8">
    <location>
        <begin position="143"/>
        <end position="167"/>
    </location>
</feature>
<name>A0ABR0J0Z9_9EURO</name>
<feature type="transmembrane region" description="Helical" evidence="8">
    <location>
        <begin position="361"/>
        <end position="379"/>
    </location>
</feature>
<comment type="subcellular location">
    <subcellularLocation>
        <location evidence="1">Membrane</location>
        <topology evidence="1">Multi-pass membrane protein</topology>
    </subcellularLocation>
</comment>
<dbReference type="PROSITE" id="PS50850">
    <property type="entry name" value="MFS"/>
    <property type="match status" value="1"/>
</dbReference>
<evidence type="ECO:0000256" key="2">
    <source>
        <dbReference type="ARBA" id="ARBA00010992"/>
    </source>
</evidence>
<evidence type="ECO:0000313" key="11">
    <source>
        <dbReference type="Proteomes" id="UP001345691"/>
    </source>
</evidence>
<evidence type="ECO:0000259" key="9">
    <source>
        <dbReference type="PROSITE" id="PS50850"/>
    </source>
</evidence>
<feature type="transmembrane region" description="Helical" evidence="8">
    <location>
        <begin position="266"/>
        <end position="291"/>
    </location>
</feature>
<dbReference type="Pfam" id="PF00083">
    <property type="entry name" value="Sugar_tr"/>
    <property type="match status" value="1"/>
</dbReference>
<organism evidence="10 11">
    <name type="scientific">Exophiala sideris</name>
    <dbReference type="NCBI Taxonomy" id="1016849"/>
    <lineage>
        <taxon>Eukaryota</taxon>
        <taxon>Fungi</taxon>
        <taxon>Dikarya</taxon>
        <taxon>Ascomycota</taxon>
        <taxon>Pezizomycotina</taxon>
        <taxon>Eurotiomycetes</taxon>
        <taxon>Chaetothyriomycetidae</taxon>
        <taxon>Chaetothyriales</taxon>
        <taxon>Herpotrichiellaceae</taxon>
        <taxon>Exophiala</taxon>
    </lineage>
</organism>
<keyword evidence="3 7" id="KW-0813">Transport</keyword>
<keyword evidence="5 8" id="KW-1133">Transmembrane helix</keyword>
<dbReference type="Proteomes" id="UP001345691">
    <property type="component" value="Unassembled WGS sequence"/>
</dbReference>
<dbReference type="InterPro" id="IPR020846">
    <property type="entry name" value="MFS_dom"/>
</dbReference>
<feature type="transmembrane region" description="Helical" evidence="8">
    <location>
        <begin position="400"/>
        <end position="422"/>
    </location>
</feature>
<feature type="transmembrane region" description="Helical" evidence="8">
    <location>
        <begin position="50"/>
        <end position="72"/>
    </location>
</feature>
<reference evidence="10 11" key="1">
    <citation type="submission" date="2023-08" db="EMBL/GenBank/DDBJ databases">
        <title>Black Yeasts Isolated from many extreme environments.</title>
        <authorList>
            <person name="Coleine C."/>
            <person name="Stajich J.E."/>
            <person name="Selbmann L."/>
        </authorList>
    </citation>
    <scope>NUCLEOTIDE SEQUENCE [LARGE SCALE GENOMIC DNA]</scope>
    <source>
        <strain evidence="10 11">CCFEE 6328</strain>
    </source>
</reference>
<comment type="caution">
    <text evidence="10">The sequence shown here is derived from an EMBL/GenBank/DDBJ whole genome shotgun (WGS) entry which is preliminary data.</text>
</comment>
<evidence type="ECO:0000256" key="4">
    <source>
        <dbReference type="ARBA" id="ARBA00022692"/>
    </source>
</evidence>
<protein>
    <recommendedName>
        <fullName evidence="9">Major facilitator superfamily (MFS) profile domain-containing protein</fullName>
    </recommendedName>
</protein>
<evidence type="ECO:0000256" key="3">
    <source>
        <dbReference type="ARBA" id="ARBA00022448"/>
    </source>
</evidence>
<evidence type="ECO:0000313" key="10">
    <source>
        <dbReference type="EMBL" id="KAK5053551.1"/>
    </source>
</evidence>
<feature type="transmembrane region" description="Helical" evidence="8">
    <location>
        <begin position="84"/>
        <end position="101"/>
    </location>
</feature>
<dbReference type="PRINTS" id="PR00171">
    <property type="entry name" value="SUGRTRNSPORT"/>
</dbReference>
<sequence>MARLTTYNVVIGMIVATGAFGYGYGYGIFITSIGQAGFYKDLKLDPASSYTASVIGAVNALFGFGAALGSIAQGWLSDWLGRKRALATSALFSLVGAAWTAGSPYLAMLITIRLLHGFGLGMLICLVPLYLTEVSPAHCRGVMSGMTVMGFGLGFVAVGWVSVATFYAHNETLVWRLPIALACVGPLGLLAGLYFVPESPRYLCWIGKNDEALKIIERLHCDLDDPENTAAHAEFMQIRAQVEKDKEQKSGYILMFTKPSWRKRSLLAVFMMFASQATGVNGIANYLLPIFGALGLKGVTPLLVYAIYTVVGTTAAFVACFTIDRLGRRKLFLIGFPALALNLLVEAMLQRQYLGTTNQVGLRAAVAFIFLFIILYQFIDAPSFVWCAEIFPTTIRAKGIGLSMFSYFVGVITFTTPGPLAFRNMWVPPLLIQHPLLTHAFHSTWRMYLIFMGLSLTCEVIVYFYVPETRGKPVEEIGALFGDEVVLHMTSDGRGLVEKIDGANVARVELVETEEHAQQV</sequence>
<feature type="transmembrane region" description="Helical" evidence="8">
    <location>
        <begin position="107"/>
        <end position="131"/>
    </location>
</feature>
<dbReference type="InterPro" id="IPR050360">
    <property type="entry name" value="MFS_Sugar_Transporters"/>
</dbReference>
<dbReference type="InterPro" id="IPR005828">
    <property type="entry name" value="MFS_sugar_transport-like"/>
</dbReference>
<evidence type="ECO:0000256" key="1">
    <source>
        <dbReference type="ARBA" id="ARBA00004141"/>
    </source>
</evidence>
<dbReference type="PANTHER" id="PTHR48022:SF11">
    <property type="entry name" value="MONOSACCHARIDE TRANSPORTER (HXT8), PUTATIVE (AFU_ORTHOLOGUE AFUA_2G08120)-RELATED"/>
    <property type="match status" value="1"/>
</dbReference>
<feature type="transmembrane region" description="Helical" evidence="8">
    <location>
        <begin position="173"/>
        <end position="196"/>
    </location>
</feature>
<feature type="transmembrane region" description="Helical" evidence="8">
    <location>
        <begin position="7"/>
        <end position="30"/>
    </location>
</feature>
<evidence type="ECO:0000256" key="8">
    <source>
        <dbReference type="SAM" id="Phobius"/>
    </source>
</evidence>
<evidence type="ECO:0000256" key="7">
    <source>
        <dbReference type="RuleBase" id="RU003346"/>
    </source>
</evidence>
<dbReference type="PANTHER" id="PTHR48022">
    <property type="entry name" value="PLASTIDIC GLUCOSE TRANSPORTER 4"/>
    <property type="match status" value="1"/>
</dbReference>
<accession>A0ABR0J0Z9</accession>
<feature type="domain" description="Major facilitator superfamily (MFS) profile" evidence="9">
    <location>
        <begin position="11"/>
        <end position="470"/>
    </location>
</feature>
<dbReference type="EMBL" id="JAVRRF010000025">
    <property type="protein sequence ID" value="KAK5053551.1"/>
    <property type="molecule type" value="Genomic_DNA"/>
</dbReference>
<dbReference type="InterPro" id="IPR003663">
    <property type="entry name" value="Sugar/inositol_transpt"/>
</dbReference>
<gene>
    <name evidence="10" type="ORF">LTR69_009195</name>
</gene>
<keyword evidence="11" id="KW-1185">Reference proteome</keyword>
<feature type="transmembrane region" description="Helical" evidence="8">
    <location>
        <begin position="303"/>
        <end position="324"/>
    </location>
</feature>
<dbReference type="SUPFAM" id="SSF103473">
    <property type="entry name" value="MFS general substrate transporter"/>
    <property type="match status" value="1"/>
</dbReference>
<dbReference type="InterPro" id="IPR036259">
    <property type="entry name" value="MFS_trans_sf"/>
</dbReference>
<feature type="transmembrane region" description="Helical" evidence="8">
    <location>
        <begin position="445"/>
        <end position="466"/>
    </location>
</feature>
<comment type="similarity">
    <text evidence="2 7">Belongs to the major facilitator superfamily. Sugar transporter (TC 2.A.1.1) family.</text>
</comment>
<dbReference type="InterPro" id="IPR005829">
    <property type="entry name" value="Sugar_transporter_CS"/>
</dbReference>
<evidence type="ECO:0000256" key="6">
    <source>
        <dbReference type="ARBA" id="ARBA00023136"/>
    </source>
</evidence>
<dbReference type="PROSITE" id="PS00217">
    <property type="entry name" value="SUGAR_TRANSPORT_2"/>
    <property type="match status" value="1"/>
</dbReference>
<keyword evidence="4 8" id="KW-0812">Transmembrane</keyword>
<feature type="transmembrane region" description="Helical" evidence="8">
    <location>
        <begin position="331"/>
        <end position="349"/>
    </location>
</feature>
<dbReference type="NCBIfam" id="TIGR00879">
    <property type="entry name" value="SP"/>
    <property type="match status" value="1"/>
</dbReference>
<keyword evidence="6 8" id="KW-0472">Membrane</keyword>